<feature type="region of interest" description="Disordered" evidence="1">
    <location>
        <begin position="347"/>
        <end position="372"/>
    </location>
</feature>
<dbReference type="AlphaFoldDB" id="A0A8S1JAN7"/>
<protein>
    <submittedName>
        <fullName evidence="2">Uncharacterized protein</fullName>
    </submittedName>
</protein>
<gene>
    <name evidence="2" type="ORF">OSTQU699_LOCUS9508</name>
</gene>
<sequence>MADAGVLQRVDSAEMLDLFSQAMLLDEGDDFLSPTKQNLTHDDVRHLRLDPKEESRGFLAPVRTGSDARSELNLRATGKEDAWLVLSPSQVSVSTADSIDDYLKLKDATRASFARRNSCASSEGERRQKGSVKAFAKQAGCKAPARETSLRRKPSIDRGSSLERRASLGGCSDKSGSTAYGCAGGRRKQTPSPAPTTRSSRSSLEGKDPLQSYSSSSCATPTPAPDPPNSPCSSTRSSRLPTPKGGRSRLPSPTLSDCRSNISSPAPSDPYSRFSSPTPSERSVRREGQKSWPAGPGSDCDPFSPKSSVGEYGHVSLESPFADENMGGQAPKQKLLSGGLTKLQKQMKAAQEAAKKGTKLKAKQEGGRWRGA</sequence>
<dbReference type="EMBL" id="CAJHUC010002664">
    <property type="protein sequence ID" value="CAD7704151.1"/>
    <property type="molecule type" value="Genomic_DNA"/>
</dbReference>
<reference evidence="2" key="1">
    <citation type="submission" date="2020-12" db="EMBL/GenBank/DDBJ databases">
        <authorList>
            <person name="Iha C."/>
        </authorList>
    </citation>
    <scope>NUCLEOTIDE SEQUENCE</scope>
</reference>
<accession>A0A8S1JAN7</accession>
<evidence type="ECO:0000313" key="3">
    <source>
        <dbReference type="Proteomes" id="UP000708148"/>
    </source>
</evidence>
<evidence type="ECO:0000256" key="1">
    <source>
        <dbReference type="SAM" id="MobiDB-lite"/>
    </source>
</evidence>
<feature type="compositionally biased region" description="Basic and acidic residues" evidence="1">
    <location>
        <begin position="144"/>
        <end position="166"/>
    </location>
</feature>
<feature type="region of interest" description="Disordered" evidence="1">
    <location>
        <begin position="114"/>
        <end position="313"/>
    </location>
</feature>
<proteinExistence type="predicted"/>
<evidence type="ECO:0000313" key="2">
    <source>
        <dbReference type="EMBL" id="CAD7704151.1"/>
    </source>
</evidence>
<feature type="compositionally biased region" description="Basic and acidic residues" evidence="1">
    <location>
        <begin position="362"/>
        <end position="372"/>
    </location>
</feature>
<organism evidence="2 3">
    <name type="scientific">Ostreobium quekettii</name>
    <dbReference type="NCBI Taxonomy" id="121088"/>
    <lineage>
        <taxon>Eukaryota</taxon>
        <taxon>Viridiplantae</taxon>
        <taxon>Chlorophyta</taxon>
        <taxon>core chlorophytes</taxon>
        <taxon>Ulvophyceae</taxon>
        <taxon>TCBD clade</taxon>
        <taxon>Bryopsidales</taxon>
        <taxon>Ostreobineae</taxon>
        <taxon>Ostreobiaceae</taxon>
        <taxon>Ostreobium</taxon>
    </lineage>
</organism>
<keyword evidence="3" id="KW-1185">Reference proteome</keyword>
<comment type="caution">
    <text evidence="2">The sequence shown here is derived from an EMBL/GenBank/DDBJ whole genome shotgun (WGS) entry which is preliminary data.</text>
</comment>
<feature type="compositionally biased region" description="Low complexity" evidence="1">
    <location>
        <begin position="212"/>
        <end position="221"/>
    </location>
</feature>
<name>A0A8S1JAN7_9CHLO</name>
<feature type="compositionally biased region" description="Polar residues" evidence="1">
    <location>
        <begin position="251"/>
        <end position="266"/>
    </location>
</feature>
<dbReference type="Proteomes" id="UP000708148">
    <property type="component" value="Unassembled WGS sequence"/>
</dbReference>